<dbReference type="RefSeq" id="WP_001102765.1">
    <property type="nucleotide sequence ID" value="NZ_AP014650.1"/>
</dbReference>
<evidence type="ECO:0000313" key="8">
    <source>
        <dbReference type="EMBL" id="RTQ76319.1"/>
    </source>
</evidence>
<evidence type="ECO:0000313" key="1">
    <source>
        <dbReference type="EMBL" id="ALG88283.1"/>
    </source>
</evidence>
<gene>
    <name evidence="2" type="ORF">AUO97_08385</name>
    <name evidence="5" type="ORF">CBE85_17340</name>
    <name evidence="6" type="ORF">CPI82_17035</name>
    <name evidence="8" type="ORF">EJ062_12615</name>
    <name evidence="9" type="ORF">FJU42_13635</name>
    <name evidence="4" type="ORF">G3N53_14025</name>
    <name evidence="7" type="ORF">J6E47_20460</name>
    <name evidence="3" type="ORF">LV35_02974</name>
</gene>
<reference evidence="3 11" key="4">
    <citation type="submission" date="2016-01" db="EMBL/GenBank/DDBJ databases">
        <title>Draft sequences of Acinetobacter baumannii isolates from wounded military personnel.</title>
        <authorList>
            <person name="Arivett B.A."/>
            <person name="Fiester S.E."/>
            <person name="Ream D.C."/>
            <person name="Actis L.A."/>
        </authorList>
    </citation>
    <scope>NUCLEOTIDE SEQUENCE [LARGE SCALE GENOMIC DNA]</scope>
    <source>
        <strain evidence="3 11">AB2828</strain>
    </source>
</reference>
<geneLocation type="plasmid" evidence="7 17">
    <name>p1KSK6</name>
</geneLocation>
<reference evidence="2" key="3">
    <citation type="submission" date="2015-12" db="EMBL/GenBank/DDBJ databases">
        <authorList>
            <person name="Singh M.K."/>
            <person name="Fernando D.M."/>
            <person name="Kumar A."/>
        </authorList>
    </citation>
    <scope>NUCLEOTIDE SEQUENCE</scope>
    <source>
        <strain evidence="2">ATCC 17978-VU</strain>
    </source>
</reference>
<dbReference type="EMBL" id="RXLU01000071">
    <property type="protein sequence ID" value="RTQ76319.1"/>
    <property type="molecule type" value="Genomic_DNA"/>
</dbReference>
<evidence type="ECO:0000313" key="9">
    <source>
        <dbReference type="EMBL" id="TPU62303.1"/>
    </source>
</evidence>
<evidence type="ECO:0000313" key="17">
    <source>
        <dbReference type="Proteomes" id="UP000664966"/>
    </source>
</evidence>
<dbReference type="EMBL" id="KT779035">
    <property type="protein sequence ID" value="ALG88283.1"/>
    <property type="molecule type" value="Genomic_DNA"/>
</dbReference>
<evidence type="ECO:0000313" key="2">
    <source>
        <dbReference type="EMBL" id="APP30827.1"/>
    </source>
</evidence>
<evidence type="ECO:0000313" key="6">
    <source>
        <dbReference type="EMBL" id="PHQ01551.1"/>
    </source>
</evidence>
<dbReference type="AlphaFoldDB" id="A0A090B823"/>
<evidence type="ECO:0000313" key="12">
    <source>
        <dbReference type="Proteomes" id="UP000197394"/>
    </source>
</evidence>
<dbReference type="EMBL" id="NXDV01000016">
    <property type="protein sequence ID" value="PHQ01551.1"/>
    <property type="molecule type" value="Genomic_DNA"/>
</dbReference>
<keyword evidence="1" id="KW-0614">Plasmid</keyword>
<evidence type="ECO:0000313" key="3">
    <source>
        <dbReference type="EMBL" id="KZA13983.1"/>
    </source>
</evidence>
<proteinExistence type="predicted"/>
<dbReference type="Proteomes" id="UP000664966">
    <property type="component" value="Plasmid p1KSK6"/>
</dbReference>
<dbReference type="SMR" id="A0A090B823"/>
<evidence type="ECO:0000313" key="10">
    <source>
        <dbReference type="Proteomes" id="UP000072389"/>
    </source>
</evidence>
<dbReference type="Proteomes" id="UP000470018">
    <property type="component" value="Unassembled WGS sequence"/>
</dbReference>
<reference evidence="1" key="2">
    <citation type="submission" date="2015-09" db="EMBL/GenBank/DDBJ databases">
        <title>Conjugative plasmids carrying the sulphonamide resistance gene sul2.</title>
        <authorList>
            <person name="Hamidian M."/>
            <person name="Holt K.E."/>
            <person name="Pickard D."/>
            <person name="Hall R.M."/>
        </authorList>
    </citation>
    <scope>NUCLEOTIDE SEQUENCE</scope>
    <source>
        <strain evidence="1">D4</strain>
        <plasmid evidence="1">pD4</plasmid>
    </source>
</reference>
<accession>A0A090B823</accession>
<reference evidence="2 10" key="1">
    <citation type="journal article" date="2014" name="Antimicrob. Agents Chemother.">
        <title>Triclosan can select for an AdeIJK-overexpressing mutant of Acinetobacter baumannii ATCC 17978 that displays reduced susceptibility to multiple antibiotics.</title>
        <authorList>
            <person name="Fernando D.M."/>
            <person name="Xu W."/>
            <person name="Loewen P.C."/>
            <person name="Zhanel G.G."/>
            <person name="Kumar A."/>
        </authorList>
    </citation>
    <scope>NUCLEOTIDE SEQUENCE [LARGE SCALE GENOMIC DNA]</scope>
    <source>
        <strain evidence="10">ATCC 17978</strain>
        <strain evidence="2">ATCC 17978-VU</strain>
    </source>
</reference>
<reference evidence="8 14" key="8">
    <citation type="submission" date="2018-12" db="EMBL/GenBank/DDBJ databases">
        <title>Draft Genome Sequences Human Pathogenic Acinetobacter baumannii Strains.</title>
        <authorList>
            <person name="Madhi M."/>
            <person name="Ronco T."/>
            <person name="Olsen R.H."/>
            <person name="Hassani A."/>
        </authorList>
    </citation>
    <scope>NUCLEOTIDE SEQUENCE [LARGE SCALE GENOMIC DNA]</scope>
    <source>
        <strain evidence="8 14">AB3</strain>
    </source>
</reference>
<dbReference type="Proteomes" id="UP000072389">
    <property type="component" value="Chromosome"/>
</dbReference>
<evidence type="ECO:0000313" key="11">
    <source>
        <dbReference type="Proteomes" id="UP000076296"/>
    </source>
</evidence>
<evidence type="ECO:0000313" key="7">
    <source>
        <dbReference type="EMBL" id="QTK45553.1"/>
    </source>
</evidence>
<evidence type="ECO:0000313" key="14">
    <source>
        <dbReference type="Proteomes" id="UP000268239"/>
    </source>
</evidence>
<name>A0A090B823_ACIBA</name>
<dbReference type="Proteomes" id="UP000223291">
    <property type="component" value="Unassembled WGS sequence"/>
</dbReference>
<dbReference type="EMBL" id="LRDT01000038">
    <property type="protein sequence ID" value="KZA13983.1"/>
    <property type="molecule type" value="Genomic_DNA"/>
</dbReference>
<organism evidence="9 15">
    <name type="scientific">Acinetobacter baumannii</name>
    <dbReference type="NCBI Taxonomy" id="470"/>
    <lineage>
        <taxon>Bacteria</taxon>
        <taxon>Pseudomonadati</taxon>
        <taxon>Pseudomonadota</taxon>
        <taxon>Gammaproteobacteria</taxon>
        <taxon>Moraxellales</taxon>
        <taxon>Moraxellaceae</taxon>
        <taxon>Acinetobacter</taxon>
        <taxon>Acinetobacter calcoaceticus/baumannii complex</taxon>
    </lineage>
</organism>
<dbReference type="Proteomes" id="UP000268239">
    <property type="component" value="Unassembled WGS sequence"/>
</dbReference>
<reference evidence="5 12" key="6">
    <citation type="submission" date="2017-05" db="EMBL/GenBank/DDBJ databases">
        <title>Draft genome sequence of MDR A. baumannii AB360.</title>
        <authorList>
            <person name="Wareham D.W."/>
            <person name="Bean D.C."/>
        </authorList>
    </citation>
    <scope>NUCLEOTIDE SEQUENCE [LARGE SCALE GENOMIC DNA]</scope>
    <source>
        <strain evidence="5 12">AB360</strain>
    </source>
</reference>
<sequence length="574" mass="65499">MNVQSQELTSSDAESLSPADLGYSQANSLSQGHPNLASFKYETEFKLPVSLIHVTHECSLVEHKIWLCLLNHACEILENFQDNGSHPIVNFKIPFDLLRFKTNSQHRLKEINKSLSNLRDAEIQIDIFNAQGLKSSSSQFSFIQDFAIYNKNMMLNREEVEADNKPDYQSLEIVYSLPPFFSSIITDSISIEKVKRLFSWTQIQSLSTSTGRNGKIELLIYKLLEGTDEPITLAYETFKQYLGYGDVEENRYFLRDTLKPALKNFNANELLEYEVETDFIRGKRQKIESIKLFKKYKFVDNEQAAHAWQSLLDSPPENTTNLRIRIKQLVPENYDIDSLTDDSIYTILSRLKQWINGLKKKGQTINFVGACRSAFKDKSWIDSKNGKGQSSLILGEEVDDVVVKASRTNYESAVGKGDIPKTSQESDYNNPVNKIAKSVATLISTLAIKGSKTTFFENISKENFDELTNNNLKYFNYFSENIDSFKNDYVIDMVKRIFFVGNENALNSLLNQSNQSKVLYPYLFSVNFAMQNYTQIISDPIRSGAYSTNLANNELAVNIVVGDLIKYFKSQLSI</sequence>
<dbReference type="PATRIC" id="fig|470.1365.peg.3463"/>
<reference evidence="9 15" key="9">
    <citation type="submission" date="2019-06" db="EMBL/GenBank/DDBJ databases">
        <title>A Diverse Panel of Clinical Acinetobacter baumannii for Research Use.</title>
        <authorList>
            <person name="Mcgann P."/>
            <person name="Snesrud E."/>
            <person name="Galac M.R."/>
        </authorList>
    </citation>
    <scope>NUCLEOTIDE SEQUENCE [LARGE SCALE GENOMIC DNA]</scope>
    <source>
        <strain evidence="9 15">MRSN14237</strain>
    </source>
</reference>
<reference evidence="4 16" key="10">
    <citation type="submission" date="2020-02" db="EMBL/GenBank/DDBJ databases">
        <title>Whole genome shot-gun sequencing of clinical Carbapenem resistant A. baumannii.</title>
        <authorList>
            <person name="Veeraraghavan B."/>
            <person name="Mathur P."/>
            <person name="Vijayakumar S."/>
            <person name="Vasudevan K."/>
            <person name="Lincy M."/>
            <person name="Kirubananthan A."/>
        </authorList>
    </citation>
    <scope>NUCLEOTIDE SEQUENCE [LARGE SCALE GENOMIC DNA]</scope>
    <source>
        <strain evidence="4 16">SP816</strain>
    </source>
</reference>
<evidence type="ECO:0000313" key="4">
    <source>
        <dbReference type="EMBL" id="NDW42190.1"/>
    </source>
</evidence>
<evidence type="ECO:0000313" key="5">
    <source>
        <dbReference type="EMBL" id="OWK65267.1"/>
    </source>
</evidence>
<dbReference type="Proteomes" id="UP000076296">
    <property type="component" value="Unassembled WGS sequence"/>
</dbReference>
<dbReference type="Proteomes" id="UP000315888">
    <property type="component" value="Unassembled WGS sequence"/>
</dbReference>
<reference evidence="6 13" key="7">
    <citation type="submission" date="2017-09" db="EMBL/GenBank/DDBJ databases">
        <title>Draft genome of Acinetobacter baumannii strain I43, a mercury resistant bacteria.</title>
        <authorList>
            <person name="Siqueira K.A."/>
            <person name="Mello I.S."/>
            <person name="Mendes T.A."/>
            <person name="Soares M.A."/>
        </authorList>
    </citation>
    <scope>NUCLEOTIDE SEQUENCE [LARGE SCALE GENOMIC DNA]</scope>
    <source>
        <strain evidence="6 13">I43</strain>
    </source>
</reference>
<reference evidence="2" key="5">
    <citation type="submission" date="2016-12" db="EMBL/GenBank/DDBJ databases">
        <authorList>
            <person name="Singh M."/>
            <person name="Fernando D."/>
            <person name="Kumar A."/>
        </authorList>
    </citation>
    <scope>NUCLEOTIDE SEQUENCE</scope>
    <source>
        <strain evidence="2">ATCC 17978-VU</strain>
    </source>
</reference>
<evidence type="ECO:0000313" key="15">
    <source>
        <dbReference type="Proteomes" id="UP000315888"/>
    </source>
</evidence>
<protein>
    <submittedName>
        <fullName evidence="9">Uncharacterized protein</fullName>
    </submittedName>
</protein>
<reference evidence="7" key="11">
    <citation type="submission" date="2021-03" db="EMBL/GenBank/DDBJ databases">
        <title>Complete genome sequencing of Acinetobacter baumannii.</title>
        <authorList>
            <person name="Yadav B."/>
            <person name="Makwana N."/>
            <person name="Kharat A.S."/>
            <person name="Veeraraghavan B."/>
            <person name="Vijayakumar S."/>
            <person name="Priya M."/>
        </authorList>
    </citation>
    <scope>NUCLEOTIDE SEQUENCE</scope>
    <source>
        <strain evidence="7">KSK6</strain>
        <plasmid evidence="7">p1KSK6</plasmid>
    </source>
</reference>
<geneLocation type="plasmid" evidence="1">
    <name>pD4</name>
</geneLocation>
<dbReference type="EMBL" id="CP072271">
    <property type="protein sequence ID" value="QTK45553.1"/>
    <property type="molecule type" value="Genomic_DNA"/>
</dbReference>
<dbReference type="Proteomes" id="UP000197394">
    <property type="component" value="Unassembled WGS sequence"/>
</dbReference>
<dbReference type="EMBL" id="NGKM01000024">
    <property type="protein sequence ID" value="OWK65267.1"/>
    <property type="molecule type" value="Genomic_DNA"/>
</dbReference>
<dbReference type="EMBL" id="VHGY01000036">
    <property type="protein sequence ID" value="TPU62303.1"/>
    <property type="molecule type" value="Genomic_DNA"/>
</dbReference>
<evidence type="ECO:0000313" key="13">
    <source>
        <dbReference type="Proteomes" id="UP000223291"/>
    </source>
</evidence>
<evidence type="ECO:0000313" key="16">
    <source>
        <dbReference type="Proteomes" id="UP000470018"/>
    </source>
</evidence>
<dbReference type="EMBL" id="JAAGTY010000015">
    <property type="protein sequence ID" value="NDW42190.1"/>
    <property type="molecule type" value="Genomic_DNA"/>
</dbReference>
<dbReference type="EMBL" id="CP018664">
    <property type="protein sequence ID" value="APP30827.1"/>
    <property type="molecule type" value="Genomic_DNA"/>
</dbReference>